<organism evidence="4 5">
    <name type="scientific">Inhella inkyongensis</name>
    <dbReference type="NCBI Taxonomy" id="392593"/>
    <lineage>
        <taxon>Bacteria</taxon>
        <taxon>Pseudomonadati</taxon>
        <taxon>Pseudomonadota</taxon>
        <taxon>Betaproteobacteria</taxon>
        <taxon>Burkholderiales</taxon>
        <taxon>Sphaerotilaceae</taxon>
        <taxon>Inhella</taxon>
    </lineage>
</organism>
<dbReference type="InterPro" id="IPR012336">
    <property type="entry name" value="Thioredoxin-like_fold"/>
</dbReference>
<evidence type="ECO:0000313" key="4">
    <source>
        <dbReference type="EMBL" id="MBB5204897.1"/>
    </source>
</evidence>
<dbReference type="InterPro" id="IPR013766">
    <property type="entry name" value="Thioredoxin_domain"/>
</dbReference>
<dbReference type="RefSeq" id="WP_138855069.1">
    <property type="nucleotide sequence ID" value="NZ_CP040709.1"/>
</dbReference>
<dbReference type="InterPro" id="IPR036249">
    <property type="entry name" value="Thioredoxin-like_sf"/>
</dbReference>
<dbReference type="Gene3D" id="3.40.30.10">
    <property type="entry name" value="Glutaredoxin"/>
    <property type="match status" value="1"/>
</dbReference>
<dbReference type="CDD" id="cd02947">
    <property type="entry name" value="TRX_family"/>
    <property type="match status" value="1"/>
</dbReference>
<dbReference type="EMBL" id="JACHHO010000003">
    <property type="protein sequence ID" value="MBB5204897.1"/>
    <property type="molecule type" value="Genomic_DNA"/>
</dbReference>
<dbReference type="PROSITE" id="PS51352">
    <property type="entry name" value="THIOREDOXIN_2"/>
    <property type="match status" value="1"/>
</dbReference>
<keyword evidence="5" id="KW-1185">Reference proteome</keyword>
<feature type="signal peptide" evidence="2">
    <location>
        <begin position="1"/>
        <end position="22"/>
    </location>
</feature>
<dbReference type="Pfam" id="PF13098">
    <property type="entry name" value="Thioredoxin_2"/>
    <property type="match status" value="1"/>
</dbReference>
<dbReference type="PANTHER" id="PTHR15337:SF11">
    <property type="entry name" value="THIOREDOXIN DOMAIN-CONTAINING PROTEIN"/>
    <property type="match status" value="1"/>
</dbReference>
<protein>
    <submittedName>
        <fullName evidence="4">Thioredoxin-related protein</fullName>
    </submittedName>
</protein>
<dbReference type="OrthoDB" id="5733562at2"/>
<comment type="caution">
    <text evidence="4">The sequence shown here is derived from an EMBL/GenBank/DDBJ whole genome shotgun (WGS) entry which is preliminary data.</text>
</comment>
<feature type="chain" id="PRO_5032872751" evidence="2">
    <location>
        <begin position="23"/>
        <end position="510"/>
    </location>
</feature>
<evidence type="ECO:0000259" key="3">
    <source>
        <dbReference type="PROSITE" id="PS51352"/>
    </source>
</evidence>
<dbReference type="SUPFAM" id="SSF52833">
    <property type="entry name" value="Thioredoxin-like"/>
    <property type="match status" value="1"/>
</dbReference>
<reference evidence="4 5" key="1">
    <citation type="submission" date="2020-08" db="EMBL/GenBank/DDBJ databases">
        <title>Genomic Encyclopedia of Type Strains, Phase IV (KMG-IV): sequencing the most valuable type-strain genomes for metagenomic binning, comparative biology and taxonomic classification.</title>
        <authorList>
            <person name="Goeker M."/>
        </authorList>
    </citation>
    <scope>NUCLEOTIDE SEQUENCE [LARGE SCALE GENOMIC DNA]</scope>
    <source>
        <strain evidence="4 5">DSM 23958</strain>
    </source>
</reference>
<gene>
    <name evidence="4" type="ORF">HNQ51_002216</name>
</gene>
<sequence length="510" mass="54824">MRPVLSALTLSLFLALGSSAHASLDMPPGIAWRAAAQDSDVEAAFAAAKDAKKPVLLYWGAKWCPPCNQLKATLFNRADFIEQSQAVVPVMIDGDLPGAQKLGARFKVRGYPTMILFSADGQELTRLPGEADAARVVKLLQMGMAGGRAIKTVLADAQAGKALKPSEWQLLSYYSWDTDEAMLVEAKQRGALLQRLASAKGVPADARTRLSLKALAAGAAPAKGDAALLAQVLKDPKQVRQHLDVLSNNADDLVRALHAKPSAERTALVQQLDAALSRSQADSQLARADRINCLIARVSLARIDLPATETAPKLDAALLNEVRGLANLMDREIKDGYERQAVMTSVGHVLGLSGLWAESDAMLKANLAKSHSPYYLMNQLGANARKTGRKEEALSWFEQAFNKSEGPATRLQWGSTYFENLVKLAPQDSARIEKLAAQLIAEAEKDKGAFYERSARSLQKVSEQLLAWSKASNGAAVVGRLQGQLGAVCGKLDRADAQRGTCEALLKPKA</sequence>
<feature type="domain" description="Thioredoxin" evidence="3">
    <location>
        <begin position="20"/>
        <end position="145"/>
    </location>
</feature>
<evidence type="ECO:0000256" key="2">
    <source>
        <dbReference type="SAM" id="SignalP"/>
    </source>
</evidence>
<dbReference type="Proteomes" id="UP000554837">
    <property type="component" value="Unassembled WGS sequence"/>
</dbReference>
<dbReference type="InterPro" id="IPR051099">
    <property type="entry name" value="AGR/TXD"/>
</dbReference>
<proteinExistence type="predicted"/>
<evidence type="ECO:0000256" key="1">
    <source>
        <dbReference type="ARBA" id="ARBA00022729"/>
    </source>
</evidence>
<name>A0A840S197_9BURK</name>
<keyword evidence="1 2" id="KW-0732">Signal</keyword>
<evidence type="ECO:0000313" key="5">
    <source>
        <dbReference type="Proteomes" id="UP000554837"/>
    </source>
</evidence>
<dbReference type="AlphaFoldDB" id="A0A840S197"/>
<accession>A0A840S197</accession>
<dbReference type="PANTHER" id="PTHR15337">
    <property type="entry name" value="ANTERIOR GRADIENT PROTEIN-RELATED"/>
    <property type="match status" value="1"/>
</dbReference>